<dbReference type="PANTHER" id="PTHR23117:SF13">
    <property type="entry name" value="GUANYLATE KINASE"/>
    <property type="match status" value="1"/>
</dbReference>
<dbReference type="Proteomes" id="UP001590950">
    <property type="component" value="Unassembled WGS sequence"/>
</dbReference>
<dbReference type="SMART" id="SM00072">
    <property type="entry name" value="GuKc"/>
    <property type="match status" value="1"/>
</dbReference>
<protein>
    <recommendedName>
        <fullName evidence="2">guanylate kinase</fullName>
        <ecNumber evidence="2">2.7.4.8</ecNumber>
    </recommendedName>
</protein>
<dbReference type="PANTHER" id="PTHR23117">
    <property type="entry name" value="GUANYLATE KINASE-RELATED"/>
    <property type="match status" value="1"/>
</dbReference>
<dbReference type="Gene3D" id="3.40.50.300">
    <property type="entry name" value="P-loop containing nucleotide triphosphate hydrolases"/>
    <property type="match status" value="1"/>
</dbReference>
<evidence type="ECO:0000256" key="6">
    <source>
        <dbReference type="ARBA" id="ARBA00022840"/>
    </source>
</evidence>
<keyword evidence="4" id="KW-0547">Nucleotide-binding</keyword>
<dbReference type="InterPro" id="IPR017665">
    <property type="entry name" value="Guanylate_kinase"/>
</dbReference>
<evidence type="ECO:0000259" key="7">
    <source>
        <dbReference type="PROSITE" id="PS50052"/>
    </source>
</evidence>
<organism evidence="8 9">
    <name type="scientific">Stereocaulon virgatum</name>
    <dbReference type="NCBI Taxonomy" id="373712"/>
    <lineage>
        <taxon>Eukaryota</taxon>
        <taxon>Fungi</taxon>
        <taxon>Dikarya</taxon>
        <taxon>Ascomycota</taxon>
        <taxon>Pezizomycotina</taxon>
        <taxon>Lecanoromycetes</taxon>
        <taxon>OSLEUM clade</taxon>
        <taxon>Lecanoromycetidae</taxon>
        <taxon>Lecanorales</taxon>
        <taxon>Lecanorineae</taxon>
        <taxon>Stereocaulaceae</taxon>
        <taxon>Stereocaulon</taxon>
    </lineage>
</organism>
<sequence>MAPSAIQTHRPIVICGPSGSGKSTILTCLFKDHPDTFGFSVSHTTRKPRAGEQEGREYQFTNQEAFMKLVNEGGFVEYAKFGSNFYGTSEKAVKSVADAGRICVLDIEMEGVKQVKRSDLNARFLFLSPPSLEVLEQRLRGRATDSEDAVRQRLDHAKHEMAFGKEEGVWDKVVINDELDKAYKEVEEWIVDGGKYGSQA</sequence>
<evidence type="ECO:0000256" key="4">
    <source>
        <dbReference type="ARBA" id="ARBA00022741"/>
    </source>
</evidence>
<accession>A0ABR4AAX7</accession>
<keyword evidence="3" id="KW-0808">Transferase</keyword>
<evidence type="ECO:0000313" key="8">
    <source>
        <dbReference type="EMBL" id="KAL2042213.1"/>
    </source>
</evidence>
<dbReference type="PROSITE" id="PS50052">
    <property type="entry name" value="GUANYLATE_KINASE_2"/>
    <property type="match status" value="1"/>
</dbReference>
<keyword evidence="6" id="KW-0067">ATP-binding</keyword>
<dbReference type="CDD" id="cd00071">
    <property type="entry name" value="GMPK"/>
    <property type="match status" value="1"/>
</dbReference>
<evidence type="ECO:0000256" key="2">
    <source>
        <dbReference type="ARBA" id="ARBA00012961"/>
    </source>
</evidence>
<dbReference type="InterPro" id="IPR020590">
    <property type="entry name" value="Guanylate_kinase_CS"/>
</dbReference>
<dbReference type="InterPro" id="IPR008144">
    <property type="entry name" value="Guanylate_kin-like_dom"/>
</dbReference>
<evidence type="ECO:0000313" key="9">
    <source>
        <dbReference type="Proteomes" id="UP001590950"/>
    </source>
</evidence>
<gene>
    <name evidence="8" type="ORF">N7G274_004701</name>
</gene>
<dbReference type="Pfam" id="PF00625">
    <property type="entry name" value="Guanylate_kin"/>
    <property type="match status" value="1"/>
</dbReference>
<evidence type="ECO:0000256" key="5">
    <source>
        <dbReference type="ARBA" id="ARBA00022777"/>
    </source>
</evidence>
<dbReference type="EC" id="2.7.4.8" evidence="2"/>
<name>A0ABR4AAX7_9LECA</name>
<evidence type="ECO:0000256" key="1">
    <source>
        <dbReference type="ARBA" id="ARBA00005790"/>
    </source>
</evidence>
<dbReference type="EMBL" id="JBEFKJ010000014">
    <property type="protein sequence ID" value="KAL2042213.1"/>
    <property type="molecule type" value="Genomic_DNA"/>
</dbReference>
<comment type="similarity">
    <text evidence="1">Belongs to the guanylate kinase family.</text>
</comment>
<comment type="caution">
    <text evidence="8">The sequence shown here is derived from an EMBL/GenBank/DDBJ whole genome shotgun (WGS) entry which is preliminary data.</text>
</comment>
<keyword evidence="9" id="KW-1185">Reference proteome</keyword>
<dbReference type="SUPFAM" id="SSF52540">
    <property type="entry name" value="P-loop containing nucleoside triphosphate hydrolases"/>
    <property type="match status" value="1"/>
</dbReference>
<feature type="domain" description="Guanylate kinase-like" evidence="7">
    <location>
        <begin position="9"/>
        <end position="191"/>
    </location>
</feature>
<reference evidence="8 9" key="1">
    <citation type="submission" date="2024-09" db="EMBL/GenBank/DDBJ databases">
        <title>Rethinking Asexuality: The Enigmatic Case of Functional Sexual Genes in Lepraria (Stereocaulaceae).</title>
        <authorList>
            <person name="Doellman M."/>
            <person name="Sun Y."/>
            <person name="Barcenas-Pena A."/>
            <person name="Lumbsch H.T."/>
            <person name="Grewe F."/>
        </authorList>
    </citation>
    <scope>NUCLEOTIDE SEQUENCE [LARGE SCALE GENOMIC DNA]</scope>
    <source>
        <strain evidence="8 9">Mercado 3170</strain>
    </source>
</reference>
<dbReference type="InterPro" id="IPR027417">
    <property type="entry name" value="P-loop_NTPase"/>
</dbReference>
<dbReference type="NCBIfam" id="TIGR03263">
    <property type="entry name" value="guanyl_kin"/>
    <property type="match status" value="1"/>
</dbReference>
<dbReference type="PROSITE" id="PS00856">
    <property type="entry name" value="GUANYLATE_KINASE_1"/>
    <property type="match status" value="1"/>
</dbReference>
<proteinExistence type="inferred from homology"/>
<keyword evidence="5" id="KW-0418">Kinase</keyword>
<dbReference type="InterPro" id="IPR008145">
    <property type="entry name" value="GK/Ca_channel_bsu"/>
</dbReference>
<evidence type="ECO:0000256" key="3">
    <source>
        <dbReference type="ARBA" id="ARBA00022679"/>
    </source>
</evidence>